<reference evidence="2 3" key="1">
    <citation type="journal article" date="2024" name="J Genomics">
        <title>Draft genome sequencing and assembly of Favolaschia claudopus CIRM-BRFM 2984 isolated from oak limbs.</title>
        <authorList>
            <person name="Navarro D."/>
            <person name="Drula E."/>
            <person name="Chaduli D."/>
            <person name="Cazenave R."/>
            <person name="Ahrendt S."/>
            <person name="Wang J."/>
            <person name="Lipzen A."/>
            <person name="Daum C."/>
            <person name="Barry K."/>
            <person name="Grigoriev I.V."/>
            <person name="Favel A."/>
            <person name="Rosso M.N."/>
            <person name="Martin F."/>
        </authorList>
    </citation>
    <scope>NUCLEOTIDE SEQUENCE [LARGE SCALE GENOMIC DNA]</scope>
    <source>
        <strain evidence="2 3">CIRM-BRFM 2984</strain>
    </source>
</reference>
<evidence type="ECO:0000313" key="2">
    <source>
        <dbReference type="EMBL" id="KAK6977516.1"/>
    </source>
</evidence>
<protein>
    <submittedName>
        <fullName evidence="2">Uncharacterized protein</fullName>
    </submittedName>
</protein>
<sequence length="195" mass="21265">MTSIAKIAGQQPLRSGSCVILLLAREQHLLVQETHPRHARRPHHPSRVPSERIDYLMIILAAVRPHATEGPGPNAKWCEAYVINQFSQHYLVHLLRDKLIASASRLVFVSSGAVNMVKHPTTLSTVFLANSGAAPMTAYPASKLARPELTGNSFRPVSSQIVRGMPSATSKSSLQPEAMKDTKGIDAMSKRVSTI</sequence>
<dbReference type="Gene3D" id="3.40.50.720">
    <property type="entry name" value="NAD(P)-binding Rossmann-like Domain"/>
    <property type="match status" value="1"/>
</dbReference>
<dbReference type="SUPFAM" id="SSF51735">
    <property type="entry name" value="NAD(P)-binding Rossmann-fold domains"/>
    <property type="match status" value="1"/>
</dbReference>
<feature type="region of interest" description="Disordered" evidence="1">
    <location>
        <begin position="165"/>
        <end position="195"/>
    </location>
</feature>
<dbReference type="Proteomes" id="UP001362999">
    <property type="component" value="Unassembled WGS sequence"/>
</dbReference>
<keyword evidence="3" id="KW-1185">Reference proteome</keyword>
<name>A0AAV9ZBE9_9AGAR</name>
<feature type="compositionally biased region" description="Polar residues" evidence="1">
    <location>
        <begin position="165"/>
        <end position="175"/>
    </location>
</feature>
<comment type="caution">
    <text evidence="2">The sequence shown here is derived from an EMBL/GenBank/DDBJ whole genome shotgun (WGS) entry which is preliminary data.</text>
</comment>
<dbReference type="EMBL" id="JAWWNJ010000167">
    <property type="protein sequence ID" value="KAK6977516.1"/>
    <property type="molecule type" value="Genomic_DNA"/>
</dbReference>
<accession>A0AAV9ZBE9</accession>
<proteinExistence type="predicted"/>
<gene>
    <name evidence="2" type="ORF">R3P38DRAFT_3295108</name>
</gene>
<organism evidence="2 3">
    <name type="scientific">Favolaschia claudopus</name>
    <dbReference type="NCBI Taxonomy" id="2862362"/>
    <lineage>
        <taxon>Eukaryota</taxon>
        <taxon>Fungi</taxon>
        <taxon>Dikarya</taxon>
        <taxon>Basidiomycota</taxon>
        <taxon>Agaricomycotina</taxon>
        <taxon>Agaricomycetes</taxon>
        <taxon>Agaricomycetidae</taxon>
        <taxon>Agaricales</taxon>
        <taxon>Marasmiineae</taxon>
        <taxon>Mycenaceae</taxon>
        <taxon>Favolaschia</taxon>
    </lineage>
</organism>
<evidence type="ECO:0000256" key="1">
    <source>
        <dbReference type="SAM" id="MobiDB-lite"/>
    </source>
</evidence>
<dbReference type="InterPro" id="IPR036291">
    <property type="entry name" value="NAD(P)-bd_dom_sf"/>
</dbReference>
<dbReference type="AlphaFoldDB" id="A0AAV9ZBE9"/>
<evidence type="ECO:0000313" key="3">
    <source>
        <dbReference type="Proteomes" id="UP001362999"/>
    </source>
</evidence>